<reference evidence="2" key="2">
    <citation type="journal article" date="2024" name="Antonie Van Leeuwenhoek">
        <title>Roseihalotalea indica gen. nov., sp. nov., a halophilic Bacteroidetes from mesopelagic Southwest Indian Ocean with higher carbohydrate metabolic potential.</title>
        <authorList>
            <person name="Chen B."/>
            <person name="Zhang M."/>
            <person name="Lin D."/>
            <person name="Ye J."/>
            <person name="Tang K."/>
        </authorList>
    </citation>
    <scope>NUCLEOTIDE SEQUENCE</scope>
    <source>
        <strain evidence="2">TK19036</strain>
    </source>
</reference>
<evidence type="ECO:0000256" key="1">
    <source>
        <dbReference type="SAM" id="SignalP"/>
    </source>
</evidence>
<dbReference type="GO" id="GO:0016747">
    <property type="term" value="F:acyltransferase activity, transferring groups other than amino-acyl groups"/>
    <property type="evidence" value="ECO:0007669"/>
    <property type="project" value="TreeGrafter"/>
</dbReference>
<dbReference type="SUPFAM" id="SSF53474">
    <property type="entry name" value="alpha/beta-Hydrolases"/>
    <property type="match status" value="1"/>
</dbReference>
<feature type="chain" id="PRO_5041391443" evidence="1">
    <location>
        <begin position="19"/>
        <end position="275"/>
    </location>
</feature>
<dbReference type="Gene3D" id="3.40.50.1820">
    <property type="entry name" value="alpha/beta hydrolase"/>
    <property type="match status" value="1"/>
</dbReference>
<proteinExistence type="predicted"/>
<dbReference type="PANTHER" id="PTHR48098:SF1">
    <property type="entry name" value="DIACYLGLYCEROL ACYLTRANSFERASE_MYCOLYLTRANSFERASE AG85A"/>
    <property type="match status" value="1"/>
</dbReference>
<keyword evidence="1" id="KW-0732">Signal</keyword>
<feature type="signal peptide" evidence="1">
    <location>
        <begin position="1"/>
        <end position="18"/>
    </location>
</feature>
<organism evidence="2">
    <name type="scientific">Roseihalotalea indica</name>
    <dbReference type="NCBI Taxonomy" id="2867963"/>
    <lineage>
        <taxon>Bacteria</taxon>
        <taxon>Pseudomonadati</taxon>
        <taxon>Bacteroidota</taxon>
        <taxon>Cytophagia</taxon>
        <taxon>Cytophagales</taxon>
        <taxon>Catalimonadaceae</taxon>
        <taxon>Roseihalotalea</taxon>
    </lineage>
</organism>
<gene>
    <name evidence="2" type="ORF">K4G66_03070</name>
</gene>
<dbReference type="AlphaFoldDB" id="A0AA49JE72"/>
<dbReference type="PANTHER" id="PTHR48098">
    <property type="entry name" value="ENTEROCHELIN ESTERASE-RELATED"/>
    <property type="match status" value="1"/>
</dbReference>
<dbReference type="InterPro" id="IPR000801">
    <property type="entry name" value="Esterase-like"/>
</dbReference>
<reference evidence="2" key="1">
    <citation type="journal article" date="2023" name="Comput. Struct. Biotechnol. J.">
        <title>Discovery of a novel marine Bacteroidetes with a rich repertoire of carbohydrate-active enzymes.</title>
        <authorList>
            <person name="Chen B."/>
            <person name="Liu G."/>
            <person name="Chen Q."/>
            <person name="Wang H."/>
            <person name="Liu L."/>
            <person name="Tang K."/>
        </authorList>
    </citation>
    <scope>NUCLEOTIDE SEQUENCE</scope>
    <source>
        <strain evidence="2">TK19036</strain>
    </source>
</reference>
<dbReference type="Pfam" id="PF00756">
    <property type="entry name" value="Esterase"/>
    <property type="match status" value="1"/>
</dbReference>
<sequence>MTRLFFALLVLFGHVLQAATVDTVQVASGAMQRDIPAIVITPDQYDEDEGQRFPVIYLLHGYSGNYLNWVSNVPQVQQMADQYQVILVCPDGDYNSWYLDSPVEDSSQFETHVAEEVVRFVDDHYRTIAQPAGRAITGLSMGGHGALFLAMRHLDTFGAAGSMSGGVDLTFNVNNWDIKDKLGAYEEYPLRWDSLSVVNIAPNLQPDQLALIIDCGVDDFFYQINRRLHEILLENEIPHDFIERPGAHNWPYWSNAVAYQILFFRTFFDQASNQP</sequence>
<accession>A0AA49JE72</accession>
<dbReference type="EMBL" id="CP120682">
    <property type="protein sequence ID" value="WKN37688.1"/>
    <property type="molecule type" value="Genomic_DNA"/>
</dbReference>
<dbReference type="GO" id="GO:0016787">
    <property type="term" value="F:hydrolase activity"/>
    <property type="evidence" value="ECO:0007669"/>
    <property type="project" value="UniProtKB-KW"/>
</dbReference>
<name>A0AA49JE72_9BACT</name>
<protein>
    <submittedName>
        <fullName evidence="2">Alpha/beta hydrolase family protein</fullName>
    </submittedName>
</protein>
<dbReference type="InterPro" id="IPR029058">
    <property type="entry name" value="AB_hydrolase_fold"/>
</dbReference>
<keyword evidence="2" id="KW-0378">Hydrolase</keyword>
<evidence type="ECO:0000313" key="2">
    <source>
        <dbReference type="EMBL" id="WKN37688.1"/>
    </source>
</evidence>
<dbReference type="InterPro" id="IPR050583">
    <property type="entry name" value="Mycobacterial_A85_antigen"/>
</dbReference>